<evidence type="ECO:0000256" key="6">
    <source>
        <dbReference type="ARBA" id="ARBA00023008"/>
    </source>
</evidence>
<keyword evidence="6" id="KW-0186">Copper</keyword>
<feature type="chain" id="PRO_5040137448" evidence="7">
    <location>
        <begin position="25"/>
        <end position="121"/>
    </location>
</feature>
<evidence type="ECO:0000256" key="4">
    <source>
        <dbReference type="ARBA" id="ARBA00022729"/>
    </source>
</evidence>
<dbReference type="InterPro" id="IPR032694">
    <property type="entry name" value="CopC/D"/>
</dbReference>
<dbReference type="Gene3D" id="2.60.40.1220">
    <property type="match status" value="1"/>
</dbReference>
<dbReference type="InterPro" id="IPR007348">
    <property type="entry name" value="CopC_dom"/>
</dbReference>
<evidence type="ECO:0000256" key="7">
    <source>
        <dbReference type="SAM" id="SignalP"/>
    </source>
</evidence>
<proteinExistence type="inferred from homology"/>
<keyword evidence="3" id="KW-0479">Metal-binding</keyword>
<dbReference type="SUPFAM" id="SSF81296">
    <property type="entry name" value="E set domains"/>
    <property type="match status" value="1"/>
</dbReference>
<feature type="domain" description="CopC" evidence="8">
    <location>
        <begin position="25"/>
        <end position="120"/>
    </location>
</feature>
<name>A0A9N8X2I5_9BURK</name>
<dbReference type="GO" id="GO:0042597">
    <property type="term" value="C:periplasmic space"/>
    <property type="evidence" value="ECO:0007669"/>
    <property type="project" value="UniProtKB-SubCell"/>
</dbReference>
<comment type="similarity">
    <text evidence="2">Belongs to the CopC family.</text>
</comment>
<protein>
    <submittedName>
        <fullName evidence="9">Protein YobA</fullName>
    </submittedName>
</protein>
<dbReference type="Proteomes" id="UP000789704">
    <property type="component" value="Unassembled WGS sequence"/>
</dbReference>
<dbReference type="InterPro" id="IPR014756">
    <property type="entry name" value="Ig_E-set"/>
</dbReference>
<dbReference type="GO" id="GO:0006825">
    <property type="term" value="P:copper ion transport"/>
    <property type="evidence" value="ECO:0007669"/>
    <property type="project" value="InterPro"/>
</dbReference>
<dbReference type="PANTHER" id="PTHR34820:SF4">
    <property type="entry name" value="INNER MEMBRANE PROTEIN YEBZ"/>
    <property type="match status" value="1"/>
</dbReference>
<dbReference type="EMBL" id="CAJQZC010000007">
    <property type="protein sequence ID" value="CAG4910254.1"/>
    <property type="molecule type" value="Genomic_DNA"/>
</dbReference>
<dbReference type="GO" id="GO:0046688">
    <property type="term" value="P:response to copper ion"/>
    <property type="evidence" value="ECO:0007669"/>
    <property type="project" value="InterPro"/>
</dbReference>
<evidence type="ECO:0000256" key="1">
    <source>
        <dbReference type="ARBA" id="ARBA00004418"/>
    </source>
</evidence>
<evidence type="ECO:0000313" key="10">
    <source>
        <dbReference type="Proteomes" id="UP000789704"/>
    </source>
</evidence>
<evidence type="ECO:0000256" key="5">
    <source>
        <dbReference type="ARBA" id="ARBA00022764"/>
    </source>
</evidence>
<dbReference type="InterPro" id="IPR047685">
    <property type="entry name" value="CopC-like"/>
</dbReference>
<evidence type="ECO:0000259" key="8">
    <source>
        <dbReference type="Pfam" id="PF04234"/>
    </source>
</evidence>
<organism evidence="9 10">
    <name type="scientific">Paraburkholderia saeva</name>
    <dbReference type="NCBI Taxonomy" id="2777537"/>
    <lineage>
        <taxon>Bacteria</taxon>
        <taxon>Pseudomonadati</taxon>
        <taxon>Pseudomonadota</taxon>
        <taxon>Betaproteobacteria</taxon>
        <taxon>Burkholderiales</taxon>
        <taxon>Burkholderiaceae</taxon>
        <taxon>Paraburkholderia</taxon>
    </lineage>
</organism>
<gene>
    <name evidence="9" type="primary">yobA</name>
    <name evidence="9" type="ORF">LMG31841_03952</name>
</gene>
<comment type="caution">
    <text evidence="9">The sequence shown here is derived from an EMBL/GenBank/DDBJ whole genome shotgun (WGS) entry which is preliminary data.</text>
</comment>
<keyword evidence="5" id="KW-0574">Periplasm</keyword>
<evidence type="ECO:0000256" key="2">
    <source>
        <dbReference type="ARBA" id="ARBA00010509"/>
    </source>
</evidence>
<dbReference type="GO" id="GO:0005886">
    <property type="term" value="C:plasma membrane"/>
    <property type="evidence" value="ECO:0007669"/>
    <property type="project" value="TreeGrafter"/>
</dbReference>
<dbReference type="AlphaFoldDB" id="A0A9N8X2I5"/>
<keyword evidence="4 7" id="KW-0732">Signal</keyword>
<dbReference type="RefSeq" id="WP_228880366.1">
    <property type="nucleotide sequence ID" value="NZ_CAJQYX010000009.1"/>
</dbReference>
<dbReference type="NCBIfam" id="NF033814">
    <property type="entry name" value="copper_CopC"/>
    <property type="match status" value="1"/>
</dbReference>
<comment type="subcellular location">
    <subcellularLocation>
        <location evidence="1">Periplasm</location>
    </subcellularLocation>
</comment>
<sequence length="121" mass="12584">MKTTLFARGTLAALTLAFAQFAHAHAFPKLQTPAAGATVDGAPHEVSIEFSEALEPAFSSITVTDSAGKAVTDGKAAVDTTDPKHMKVVLASVTPGVYTVAWVAVASDGHRTQGHYTFTVK</sequence>
<keyword evidence="10" id="KW-1185">Reference proteome</keyword>
<dbReference type="GO" id="GO:0005507">
    <property type="term" value="F:copper ion binding"/>
    <property type="evidence" value="ECO:0007669"/>
    <property type="project" value="InterPro"/>
</dbReference>
<reference evidence="9" key="1">
    <citation type="submission" date="2021-04" db="EMBL/GenBank/DDBJ databases">
        <authorList>
            <person name="Vanwijnsberghe S."/>
        </authorList>
    </citation>
    <scope>NUCLEOTIDE SEQUENCE</scope>
    <source>
        <strain evidence="9">LMG 31841</strain>
    </source>
</reference>
<dbReference type="InterPro" id="IPR014755">
    <property type="entry name" value="Cu-Rt/internalin_Ig-like"/>
</dbReference>
<evidence type="ECO:0000313" key="9">
    <source>
        <dbReference type="EMBL" id="CAG4910254.1"/>
    </source>
</evidence>
<feature type="signal peptide" evidence="7">
    <location>
        <begin position="1"/>
        <end position="24"/>
    </location>
</feature>
<dbReference type="PANTHER" id="PTHR34820">
    <property type="entry name" value="INNER MEMBRANE PROTEIN YEBZ"/>
    <property type="match status" value="1"/>
</dbReference>
<evidence type="ECO:0000256" key="3">
    <source>
        <dbReference type="ARBA" id="ARBA00022723"/>
    </source>
</evidence>
<accession>A0A9N8X2I5</accession>
<dbReference type="Pfam" id="PF04234">
    <property type="entry name" value="CopC"/>
    <property type="match status" value="1"/>
</dbReference>